<gene>
    <name evidence="3" type="ORF">DFH07DRAFT_950612</name>
</gene>
<dbReference type="AlphaFoldDB" id="A0AAD7K9U5"/>
<dbReference type="Proteomes" id="UP001215280">
    <property type="component" value="Unassembled WGS sequence"/>
</dbReference>
<organism evidence="3 4">
    <name type="scientific">Mycena maculata</name>
    <dbReference type="NCBI Taxonomy" id="230809"/>
    <lineage>
        <taxon>Eukaryota</taxon>
        <taxon>Fungi</taxon>
        <taxon>Dikarya</taxon>
        <taxon>Basidiomycota</taxon>
        <taxon>Agaricomycotina</taxon>
        <taxon>Agaricomycetes</taxon>
        <taxon>Agaricomycetidae</taxon>
        <taxon>Agaricales</taxon>
        <taxon>Marasmiineae</taxon>
        <taxon>Mycenaceae</taxon>
        <taxon>Mycena</taxon>
    </lineage>
</organism>
<feature type="transmembrane region" description="Helical" evidence="2">
    <location>
        <begin position="221"/>
        <end position="244"/>
    </location>
</feature>
<evidence type="ECO:0000313" key="4">
    <source>
        <dbReference type="Proteomes" id="UP001215280"/>
    </source>
</evidence>
<feature type="transmembrane region" description="Helical" evidence="2">
    <location>
        <begin position="107"/>
        <end position="131"/>
    </location>
</feature>
<evidence type="ECO:0000313" key="3">
    <source>
        <dbReference type="EMBL" id="KAJ7778594.1"/>
    </source>
</evidence>
<reference evidence="3" key="1">
    <citation type="submission" date="2023-03" db="EMBL/GenBank/DDBJ databases">
        <title>Massive genome expansion in bonnet fungi (Mycena s.s.) driven by repeated elements and novel gene families across ecological guilds.</title>
        <authorList>
            <consortium name="Lawrence Berkeley National Laboratory"/>
            <person name="Harder C.B."/>
            <person name="Miyauchi S."/>
            <person name="Viragh M."/>
            <person name="Kuo A."/>
            <person name="Thoen E."/>
            <person name="Andreopoulos B."/>
            <person name="Lu D."/>
            <person name="Skrede I."/>
            <person name="Drula E."/>
            <person name="Henrissat B."/>
            <person name="Morin E."/>
            <person name="Kohler A."/>
            <person name="Barry K."/>
            <person name="LaButti K."/>
            <person name="Morin E."/>
            <person name="Salamov A."/>
            <person name="Lipzen A."/>
            <person name="Mereny Z."/>
            <person name="Hegedus B."/>
            <person name="Baldrian P."/>
            <person name="Stursova M."/>
            <person name="Weitz H."/>
            <person name="Taylor A."/>
            <person name="Grigoriev I.V."/>
            <person name="Nagy L.G."/>
            <person name="Martin F."/>
            <person name="Kauserud H."/>
        </authorList>
    </citation>
    <scope>NUCLEOTIDE SEQUENCE</scope>
    <source>
        <strain evidence="3">CBHHK188m</strain>
    </source>
</reference>
<evidence type="ECO:0000256" key="1">
    <source>
        <dbReference type="SAM" id="MobiDB-lite"/>
    </source>
</evidence>
<keyword evidence="2" id="KW-0812">Transmembrane</keyword>
<keyword evidence="2" id="KW-1133">Transmembrane helix</keyword>
<evidence type="ECO:0000256" key="2">
    <source>
        <dbReference type="SAM" id="Phobius"/>
    </source>
</evidence>
<dbReference type="EMBL" id="JARJLG010000008">
    <property type="protein sequence ID" value="KAJ7778594.1"/>
    <property type="molecule type" value="Genomic_DNA"/>
</dbReference>
<feature type="region of interest" description="Disordered" evidence="1">
    <location>
        <begin position="296"/>
        <end position="316"/>
    </location>
</feature>
<keyword evidence="2" id="KW-0472">Membrane</keyword>
<keyword evidence="4" id="KW-1185">Reference proteome</keyword>
<sequence>MSPIALLSANLAVVVLESLSYGVYATLASCAVYLAVSRRQCDSLIKPSTRPRAKLLSPVALGAFALFITVTAHWLLNVTRLFVAFHNWDDGPGPRLFYADLSHITEVLKYGCLLASLFIGDSLIIHHLWVVWAFRTRIIIIPSITLVGFISFGVGLTYQLSTYKTSQSIFEAAFRRWTTGICFFSLCTAVYTTGFIWYKLWSISRALKSCGVTSLQTITRIFIDSAALVAFEFSVWGLFHIVSYQCGSNLQFVAVDCMPAVMGIANLLIQIRLRWDLTQESMATDTGARATQLRFAPDDSETSGSSEIDVELGVRTHSKEDDEEIIRLEKL</sequence>
<comment type="caution">
    <text evidence="3">The sequence shown here is derived from an EMBL/GenBank/DDBJ whole genome shotgun (WGS) entry which is preliminary data.</text>
</comment>
<feature type="transmembrane region" description="Helical" evidence="2">
    <location>
        <begin position="250"/>
        <end position="269"/>
    </location>
</feature>
<feature type="transmembrane region" description="Helical" evidence="2">
    <location>
        <begin position="55"/>
        <end position="76"/>
    </location>
</feature>
<feature type="transmembrane region" description="Helical" evidence="2">
    <location>
        <begin position="138"/>
        <end position="158"/>
    </location>
</feature>
<protein>
    <submittedName>
        <fullName evidence="3">Uncharacterized protein</fullName>
    </submittedName>
</protein>
<feature type="transmembrane region" description="Helical" evidence="2">
    <location>
        <begin position="178"/>
        <end position="200"/>
    </location>
</feature>
<feature type="transmembrane region" description="Helical" evidence="2">
    <location>
        <begin position="12"/>
        <end position="34"/>
    </location>
</feature>
<accession>A0AAD7K9U5</accession>
<name>A0AAD7K9U5_9AGAR</name>
<proteinExistence type="predicted"/>